<organism evidence="1 2">
    <name type="scientific">Porites evermanni</name>
    <dbReference type="NCBI Taxonomy" id="104178"/>
    <lineage>
        <taxon>Eukaryota</taxon>
        <taxon>Metazoa</taxon>
        <taxon>Cnidaria</taxon>
        <taxon>Anthozoa</taxon>
        <taxon>Hexacorallia</taxon>
        <taxon>Scleractinia</taxon>
        <taxon>Fungiina</taxon>
        <taxon>Poritidae</taxon>
        <taxon>Porites</taxon>
    </lineage>
</organism>
<dbReference type="EMBL" id="CALNXI010002733">
    <property type="protein sequence ID" value="CAH3190350.1"/>
    <property type="molecule type" value="Genomic_DNA"/>
</dbReference>
<protein>
    <recommendedName>
        <fullName evidence="3">Ribosomal protein S13</fullName>
    </recommendedName>
</protein>
<sequence length="139" mass="15730">MNAAILGLKSISVLPPTNFKSKFLHSVMKYTKNGVSTFNPLILELEIFKARDVNPNPGPRGNKKYKINELCPRISIPGNGRKLGQWNVNNLTDSKLEQIRKAVEFLLMSLTDLRSKESQARKKTNLKPFGYKSIRTSQI</sequence>
<dbReference type="Proteomes" id="UP001159427">
    <property type="component" value="Unassembled WGS sequence"/>
</dbReference>
<evidence type="ECO:0008006" key="3">
    <source>
        <dbReference type="Google" id="ProtNLM"/>
    </source>
</evidence>
<evidence type="ECO:0000313" key="1">
    <source>
        <dbReference type="EMBL" id="CAH3190350.1"/>
    </source>
</evidence>
<accession>A0ABN8SH73</accession>
<gene>
    <name evidence="1" type="ORF">PEVE_00020375</name>
</gene>
<proteinExistence type="predicted"/>
<feature type="non-terminal residue" evidence="1">
    <location>
        <position position="139"/>
    </location>
</feature>
<evidence type="ECO:0000313" key="2">
    <source>
        <dbReference type="Proteomes" id="UP001159427"/>
    </source>
</evidence>
<keyword evidence="2" id="KW-1185">Reference proteome</keyword>
<reference evidence="1 2" key="1">
    <citation type="submission" date="2022-05" db="EMBL/GenBank/DDBJ databases">
        <authorList>
            <consortium name="Genoscope - CEA"/>
            <person name="William W."/>
        </authorList>
    </citation>
    <scope>NUCLEOTIDE SEQUENCE [LARGE SCALE GENOMIC DNA]</scope>
</reference>
<comment type="caution">
    <text evidence="1">The sequence shown here is derived from an EMBL/GenBank/DDBJ whole genome shotgun (WGS) entry which is preliminary data.</text>
</comment>
<name>A0ABN8SH73_9CNID</name>